<name>A0ABP0PHU5_9DINO</name>
<feature type="compositionally biased region" description="Basic and acidic residues" evidence="1">
    <location>
        <begin position="1"/>
        <end position="10"/>
    </location>
</feature>
<protein>
    <submittedName>
        <fullName evidence="2">Uncharacterized protein</fullName>
    </submittedName>
</protein>
<feature type="compositionally biased region" description="Basic and acidic residues" evidence="1">
    <location>
        <begin position="114"/>
        <end position="131"/>
    </location>
</feature>
<feature type="compositionally biased region" description="Basic and acidic residues" evidence="1">
    <location>
        <begin position="68"/>
        <end position="84"/>
    </location>
</feature>
<evidence type="ECO:0000313" key="3">
    <source>
        <dbReference type="Proteomes" id="UP001642484"/>
    </source>
</evidence>
<accession>A0ABP0PHU5</accession>
<proteinExistence type="predicted"/>
<organism evidence="2 3">
    <name type="scientific">Durusdinium trenchii</name>
    <dbReference type="NCBI Taxonomy" id="1381693"/>
    <lineage>
        <taxon>Eukaryota</taxon>
        <taxon>Sar</taxon>
        <taxon>Alveolata</taxon>
        <taxon>Dinophyceae</taxon>
        <taxon>Suessiales</taxon>
        <taxon>Symbiodiniaceae</taxon>
        <taxon>Durusdinium</taxon>
    </lineage>
</organism>
<gene>
    <name evidence="2" type="ORF">CCMP2556_LOCUS37043</name>
</gene>
<reference evidence="2 3" key="1">
    <citation type="submission" date="2024-02" db="EMBL/GenBank/DDBJ databases">
        <authorList>
            <person name="Chen Y."/>
            <person name="Shah S."/>
            <person name="Dougan E. K."/>
            <person name="Thang M."/>
            <person name="Chan C."/>
        </authorList>
    </citation>
    <scope>NUCLEOTIDE SEQUENCE [LARGE SCALE GENOMIC DNA]</scope>
</reference>
<keyword evidence="3" id="KW-1185">Reference proteome</keyword>
<dbReference type="EMBL" id="CAXAMN010023106">
    <property type="protein sequence ID" value="CAK9075213.1"/>
    <property type="molecule type" value="Genomic_DNA"/>
</dbReference>
<comment type="caution">
    <text evidence="2">The sequence shown here is derived from an EMBL/GenBank/DDBJ whole genome shotgun (WGS) entry which is preliminary data.</text>
</comment>
<feature type="region of interest" description="Disordered" evidence="1">
    <location>
        <begin position="1"/>
        <end position="131"/>
    </location>
</feature>
<dbReference type="Proteomes" id="UP001642484">
    <property type="component" value="Unassembled WGS sequence"/>
</dbReference>
<sequence length="690" mass="79090">MAREKTRQAKAESTPPTKIKKSESALENPSGPKLSKAVQSKAILEPVETKAERRRQSQATAVKAKAAPRVEEDKRADAVRECLRRPSTGDFASPVTNPASEKEKKNCDSPAELPEDHETDSTDSEEYHKREVAARVKREAHARYMRFSRSLTSPRTPPEVQRAGRAAFRNVPMLQVLQEQWTACSGVWTESAFYLEVKQKRRNRTYGSRRWMCRSELASKFGSLEVAQQIIDAKMADPEARVSQIRANPDLHGLDTDETRQYLVWDREGEETTVDHVTTSLFEAADKDEGAADPGEPVALFGHYDDVAIHNIKVPVKDEKAARGISFEIFPIIHPHEVLSYLWDHVGLRVSPEEVAKYWQHARQFNQQWATLASASDRHIPIGLHGDAARLWTQVRFEKVIAIHLNVCHFRPRSIRHSRFLLFSCPYEKLYKNRTLNQVFRRITWSLEAAFDGMNPQTGVGGKALSLHDQKRSQQPLTRCGARFALCELRGDWEWHVFLWRPRASWQSNVICFRCPCLAKGPDTSKLYYNSGDDCSWESEEFTLQEFVVHRLKETNLCPLLNLRMFQHPSLLRWCTMHTLNLGMVFSANGGSLILLTEELQYFGPGNFKDQLERAYKHFVAFCRSHRIKQSQPPFLPKMVKKKTGEMLLTAKAYNGRVIVMWLTHCLLDAVRRFPEHEILLMTSVAMNLV</sequence>
<evidence type="ECO:0000256" key="1">
    <source>
        <dbReference type="SAM" id="MobiDB-lite"/>
    </source>
</evidence>
<evidence type="ECO:0000313" key="2">
    <source>
        <dbReference type="EMBL" id="CAK9075213.1"/>
    </source>
</evidence>